<accession>A0A1R3J073</accession>
<evidence type="ECO:0000256" key="7">
    <source>
        <dbReference type="ARBA" id="ARBA00022737"/>
    </source>
</evidence>
<evidence type="ECO:0000256" key="11">
    <source>
        <dbReference type="ARBA" id="ARBA00023180"/>
    </source>
</evidence>
<evidence type="ECO:0000256" key="1">
    <source>
        <dbReference type="ARBA" id="ARBA00004251"/>
    </source>
</evidence>
<dbReference type="GO" id="GO:0005886">
    <property type="term" value="C:plasma membrane"/>
    <property type="evidence" value="ECO:0007669"/>
    <property type="project" value="UniProtKB-SubCell"/>
</dbReference>
<keyword evidence="8 12" id="KW-1133">Transmembrane helix</keyword>
<dbReference type="SUPFAM" id="SSF52047">
    <property type="entry name" value="RNI-like"/>
    <property type="match status" value="1"/>
</dbReference>
<feature type="domain" description="Disease resistance R13L4/SHOC-2-like LRR" evidence="15">
    <location>
        <begin position="239"/>
        <end position="455"/>
    </location>
</feature>
<evidence type="ECO:0000256" key="2">
    <source>
        <dbReference type="ARBA" id="ARBA00009592"/>
    </source>
</evidence>
<dbReference type="InterPro" id="IPR055414">
    <property type="entry name" value="LRR_R13L4/SHOC2-like"/>
</dbReference>
<dbReference type="PANTHER" id="PTHR48063:SF90">
    <property type="entry name" value="OS11G0565920 PROTEIN"/>
    <property type="match status" value="1"/>
</dbReference>
<dbReference type="EMBL" id="AWUE01017142">
    <property type="protein sequence ID" value="OMO88221.1"/>
    <property type="molecule type" value="Genomic_DNA"/>
</dbReference>
<evidence type="ECO:0000256" key="8">
    <source>
        <dbReference type="ARBA" id="ARBA00022989"/>
    </source>
</evidence>
<evidence type="ECO:0000256" key="4">
    <source>
        <dbReference type="ARBA" id="ARBA00022614"/>
    </source>
</evidence>
<keyword evidence="17" id="KW-1185">Reference proteome</keyword>
<comment type="caution">
    <text evidence="16">The sequence shown here is derived from an EMBL/GenBank/DDBJ whole genome shotgun (WGS) entry which is preliminary data.</text>
</comment>
<evidence type="ECO:0000256" key="5">
    <source>
        <dbReference type="ARBA" id="ARBA00022692"/>
    </source>
</evidence>
<dbReference type="STRING" id="93759.A0A1R3J073"/>
<keyword evidence="5 12" id="KW-0812">Transmembrane</keyword>
<dbReference type="FunFam" id="3.80.10.10:FF:000041">
    <property type="entry name" value="LRR receptor-like serine/threonine-protein kinase ERECTA"/>
    <property type="match status" value="1"/>
</dbReference>
<dbReference type="OrthoDB" id="1430395at2759"/>
<evidence type="ECO:0000313" key="16">
    <source>
        <dbReference type="EMBL" id="OMO88221.1"/>
    </source>
</evidence>
<keyword evidence="7" id="KW-0677">Repeat</keyword>
<evidence type="ECO:0000256" key="6">
    <source>
        <dbReference type="ARBA" id="ARBA00022729"/>
    </source>
</evidence>
<keyword evidence="10" id="KW-0675">Receptor</keyword>
<comment type="subcellular location">
    <subcellularLocation>
        <location evidence="1">Cell membrane</location>
        <topology evidence="1">Single-pass type I membrane protein</topology>
    </subcellularLocation>
</comment>
<dbReference type="InterPro" id="IPR032675">
    <property type="entry name" value="LRR_dom_sf"/>
</dbReference>
<proteinExistence type="inferred from homology"/>
<organism evidence="16 17">
    <name type="scientific">Corchorus olitorius</name>
    <dbReference type="NCBI Taxonomy" id="93759"/>
    <lineage>
        <taxon>Eukaryota</taxon>
        <taxon>Viridiplantae</taxon>
        <taxon>Streptophyta</taxon>
        <taxon>Embryophyta</taxon>
        <taxon>Tracheophyta</taxon>
        <taxon>Spermatophyta</taxon>
        <taxon>Magnoliopsida</taxon>
        <taxon>eudicotyledons</taxon>
        <taxon>Gunneridae</taxon>
        <taxon>Pentapetalae</taxon>
        <taxon>rosids</taxon>
        <taxon>malvids</taxon>
        <taxon>Malvales</taxon>
        <taxon>Malvaceae</taxon>
        <taxon>Grewioideae</taxon>
        <taxon>Apeibeae</taxon>
        <taxon>Corchorus</taxon>
    </lineage>
</organism>
<name>A0A1R3J073_9ROSI</name>
<keyword evidence="9 12" id="KW-0472">Membrane</keyword>
<comment type="similarity">
    <text evidence="2">Belongs to the RLP family.</text>
</comment>
<dbReference type="PRINTS" id="PR00019">
    <property type="entry name" value="LEURICHRPT"/>
</dbReference>
<evidence type="ECO:0000259" key="14">
    <source>
        <dbReference type="Pfam" id="PF08263"/>
    </source>
</evidence>
<dbReference type="Pfam" id="PF00560">
    <property type="entry name" value="LRR_1"/>
    <property type="match status" value="5"/>
</dbReference>
<keyword evidence="6 13" id="KW-0732">Signal</keyword>
<dbReference type="SUPFAM" id="SSF52058">
    <property type="entry name" value="L domain-like"/>
    <property type="match status" value="3"/>
</dbReference>
<evidence type="ECO:0000313" key="17">
    <source>
        <dbReference type="Proteomes" id="UP000187203"/>
    </source>
</evidence>
<evidence type="ECO:0000256" key="12">
    <source>
        <dbReference type="SAM" id="Phobius"/>
    </source>
</evidence>
<dbReference type="InterPro" id="IPR003591">
    <property type="entry name" value="Leu-rich_rpt_typical-subtyp"/>
</dbReference>
<reference evidence="17" key="1">
    <citation type="submission" date="2013-09" db="EMBL/GenBank/DDBJ databases">
        <title>Corchorus olitorius genome sequencing.</title>
        <authorList>
            <person name="Alam M."/>
            <person name="Haque M.S."/>
            <person name="Islam M.S."/>
            <person name="Emdad E.M."/>
            <person name="Islam M.M."/>
            <person name="Ahmed B."/>
            <person name="Halim A."/>
            <person name="Hossen Q.M.M."/>
            <person name="Hossain M.Z."/>
            <person name="Ahmed R."/>
            <person name="Khan M.M."/>
            <person name="Islam R."/>
            <person name="Rashid M.M."/>
            <person name="Khan S.A."/>
            <person name="Rahman M.S."/>
            <person name="Alam M."/>
            <person name="Yahiya A.S."/>
            <person name="Khan M.S."/>
            <person name="Azam M.S."/>
            <person name="Haque T."/>
            <person name="Lashkar M.Z.H."/>
            <person name="Akhand A.I."/>
            <person name="Morshed G."/>
            <person name="Roy S."/>
            <person name="Uddin K.S."/>
            <person name="Rabeya T."/>
            <person name="Hossain A.S."/>
            <person name="Chowdhury A."/>
            <person name="Snigdha A.R."/>
            <person name="Mortoza M.S."/>
            <person name="Matin S.A."/>
            <person name="Hoque S.M.E."/>
            <person name="Islam M.K."/>
            <person name="Roy D.K."/>
            <person name="Haider R."/>
            <person name="Moosa M.M."/>
            <person name="Elias S.M."/>
            <person name="Hasan A.M."/>
            <person name="Jahan S."/>
            <person name="Shafiuddin M."/>
            <person name="Mahmood N."/>
            <person name="Shommy N.S."/>
        </authorList>
    </citation>
    <scope>NUCLEOTIDE SEQUENCE [LARGE SCALE GENOMIC DNA]</scope>
    <source>
        <strain evidence="17">cv. O-4</strain>
    </source>
</reference>
<keyword evidence="4" id="KW-0433">Leucine-rich repeat</keyword>
<dbReference type="Pfam" id="PF08263">
    <property type="entry name" value="LRRNT_2"/>
    <property type="match status" value="1"/>
</dbReference>
<dbReference type="SMART" id="SM00365">
    <property type="entry name" value="LRR_SD22"/>
    <property type="match status" value="6"/>
</dbReference>
<gene>
    <name evidence="16" type="ORF">COLO4_20365</name>
</gene>
<dbReference type="InterPro" id="IPR001611">
    <property type="entry name" value="Leu-rich_rpt"/>
</dbReference>
<dbReference type="PROSITE" id="PS51450">
    <property type="entry name" value="LRR"/>
    <property type="match status" value="3"/>
</dbReference>
<dbReference type="SMART" id="SM00369">
    <property type="entry name" value="LRR_TYP"/>
    <property type="match status" value="8"/>
</dbReference>
<dbReference type="PANTHER" id="PTHR48063">
    <property type="entry name" value="LRR RECEPTOR-LIKE KINASE"/>
    <property type="match status" value="1"/>
</dbReference>
<sequence>MAIWRTPCQILLLLSFLLLNKSFFLEAAESHSTRKIGSCIENERKALLELKTTLNDPSGLLSSWVGKNCCNWTGISCSDETGNVVKLDLKNFNLCSLCTPLNQSQQGGTLNLSFLNLPYLSYLDISWNNFQGIHIPKFIGSLKNLQYLDLSENNFIGKVPPSLGNLSNLEYLDLSHSSNLWASDLNWLSGLTSIKYLGLNGLNLSLAGANWLQAVNMLPSLTELHLADCELNTSVPELEFVNFSSLQVLDLSNNNFSSSMPSWLFNISTLCNLQRIDLSDNKISGDIYEFMEALARCSNNTLTHIDLSSNHLKGNLPESIGSLRNLEDLLLTRNSFSGSFPMLIGNLSSLERLDLSFNSMNGIIPESIGQLTSLYQLDLFGNSWEGIITENHFRNLSSLFYFSLSSISKSVIFNLSQDWIPCFSLVELAVSDCQLGPAFPSWLTTQTDHLSQLTLSSAGISDAIPDWFWSLASRLSFVDLSDNQLTGKLPKLASFDGSMDLGFNLLEGSIPIWPNVISLSLRNNLFSGPIPSNIGQGMLNVEALDLSRNFLNGSIPASINNMASLRFLDLSSNDLSGLIPNQLLGLQNLMTLDLSKNNLSGPSSLCSLPSLLFLNLKGNNLSGELAATLQNCSGGLNIIDLGENQFSGIIPGTVLGNLSYLYYLGLRANLLTGSIPQELCKFTGLHIIDLAQNNLSGAIPECLGNLEAFTTLLPYLSDIPLTEDISFEEHVEMVSKSRKNEFRKIIDLVNAIDLSSNNLVGEIPDHLTKLSQLGTLNLSWNHLTGRIPDNIGNLRRLETLDLSHNNLSGTIPPSMSSMTLLNYLNVSFNNLSGQIPTSNQFQTFNDPSIYQGNPKLCGPPLLTRCSPLSKGKGEDNNGESEDEDKYYKFWFYVSMGLGFIVGFWVVCGSLLIKQTWRRAYFKFVDETKDRLFVVIRSIISRFPKEDCGRMMMCLR</sequence>
<dbReference type="AlphaFoldDB" id="A0A1R3J073"/>
<dbReference type="FunFam" id="3.80.10.10:FF:000213">
    <property type="entry name" value="Tyrosine-sulfated glycopeptide receptor 1"/>
    <property type="match status" value="1"/>
</dbReference>
<dbReference type="InterPro" id="IPR046956">
    <property type="entry name" value="RLP23-like"/>
</dbReference>
<dbReference type="Pfam" id="PF13855">
    <property type="entry name" value="LRR_8"/>
    <property type="match status" value="1"/>
</dbReference>
<feature type="chain" id="PRO_5011983356" evidence="13">
    <location>
        <begin position="23"/>
        <end position="955"/>
    </location>
</feature>
<feature type="signal peptide" evidence="13">
    <location>
        <begin position="1"/>
        <end position="22"/>
    </location>
</feature>
<keyword evidence="11" id="KW-0325">Glycoprotein</keyword>
<feature type="transmembrane region" description="Helical" evidence="12">
    <location>
        <begin position="889"/>
        <end position="912"/>
    </location>
</feature>
<keyword evidence="3" id="KW-1003">Cell membrane</keyword>
<dbReference type="Proteomes" id="UP000187203">
    <property type="component" value="Unassembled WGS sequence"/>
</dbReference>
<evidence type="ECO:0000256" key="9">
    <source>
        <dbReference type="ARBA" id="ARBA00023136"/>
    </source>
</evidence>
<evidence type="ECO:0000256" key="13">
    <source>
        <dbReference type="SAM" id="SignalP"/>
    </source>
</evidence>
<evidence type="ECO:0000259" key="15">
    <source>
        <dbReference type="Pfam" id="PF23598"/>
    </source>
</evidence>
<dbReference type="InterPro" id="IPR013210">
    <property type="entry name" value="LRR_N_plant-typ"/>
</dbReference>
<dbReference type="Pfam" id="PF23598">
    <property type="entry name" value="LRR_14"/>
    <property type="match status" value="1"/>
</dbReference>
<dbReference type="Gene3D" id="3.80.10.10">
    <property type="entry name" value="Ribonuclease Inhibitor"/>
    <property type="match status" value="4"/>
</dbReference>
<dbReference type="FunFam" id="3.80.10.10:FF:000095">
    <property type="entry name" value="LRR receptor-like serine/threonine-protein kinase GSO1"/>
    <property type="match status" value="1"/>
</dbReference>
<protein>
    <submittedName>
        <fullName evidence="16">Uncharacterized protein</fullName>
    </submittedName>
</protein>
<evidence type="ECO:0000256" key="10">
    <source>
        <dbReference type="ARBA" id="ARBA00023170"/>
    </source>
</evidence>
<feature type="domain" description="Leucine-rich repeat-containing N-terminal plant-type" evidence="14">
    <location>
        <begin position="41"/>
        <end position="78"/>
    </location>
</feature>
<evidence type="ECO:0000256" key="3">
    <source>
        <dbReference type="ARBA" id="ARBA00022475"/>
    </source>
</evidence>